<proteinExistence type="predicted"/>
<gene>
    <name evidence="2" type="ORF">LPTSP4_35920</name>
</gene>
<keyword evidence="3" id="KW-1185">Reference proteome</keyword>
<feature type="chain" id="PRO_5015190054" description="Lipid/polyisoprenoid-binding YceI-like domain-containing protein" evidence="1">
    <location>
        <begin position="22"/>
        <end position="203"/>
    </location>
</feature>
<evidence type="ECO:0000313" key="3">
    <source>
        <dbReference type="Proteomes" id="UP000245133"/>
    </source>
</evidence>
<dbReference type="Proteomes" id="UP000245133">
    <property type="component" value="Unassembled WGS sequence"/>
</dbReference>
<name>A0A2P2E5C6_9LEPT</name>
<organism evidence="2 3">
    <name type="scientific">Leptospira ryugenii</name>
    <dbReference type="NCBI Taxonomy" id="1917863"/>
    <lineage>
        <taxon>Bacteria</taxon>
        <taxon>Pseudomonadati</taxon>
        <taxon>Spirochaetota</taxon>
        <taxon>Spirochaetia</taxon>
        <taxon>Leptospirales</taxon>
        <taxon>Leptospiraceae</taxon>
        <taxon>Leptospira</taxon>
    </lineage>
</organism>
<evidence type="ECO:0008006" key="4">
    <source>
        <dbReference type="Google" id="ProtNLM"/>
    </source>
</evidence>
<comment type="caution">
    <text evidence="2">The sequence shown here is derived from an EMBL/GenBank/DDBJ whole genome shotgun (WGS) entry which is preliminary data.</text>
</comment>
<dbReference type="AlphaFoldDB" id="A0A2P2E5C6"/>
<dbReference type="OrthoDB" id="337480at2"/>
<dbReference type="EMBL" id="BFBB01000010">
    <property type="protein sequence ID" value="GBF52054.1"/>
    <property type="molecule type" value="Genomic_DNA"/>
</dbReference>
<evidence type="ECO:0000313" key="2">
    <source>
        <dbReference type="EMBL" id="GBF52054.1"/>
    </source>
</evidence>
<protein>
    <recommendedName>
        <fullName evidence="4">Lipid/polyisoprenoid-binding YceI-like domain-containing protein</fullName>
    </recommendedName>
</protein>
<feature type="signal peptide" evidence="1">
    <location>
        <begin position="1"/>
        <end position="21"/>
    </location>
</feature>
<sequence>MNFIKYLLFTFLFLVSTHLLARDTKTVTFKAFGFSIEKPKSWHDSSSEDFTENLNRVKSSDEEFDALLKKYTQVPFFSILKYKNPYDDINPSLKINVAPKAVVDPEKPELYLESIAKTMKSNFANFKLLSKPVLTKLDGHKSAFIKYSYKLSVEGSTSYDITSAIWIVTHKRQSFIIGAGFRSDEANGGFAELEKIVVSIKFL</sequence>
<reference evidence="2 3" key="1">
    <citation type="submission" date="2018-02" db="EMBL/GenBank/DDBJ databases">
        <title>Novel Leptospira species isolated from soil and water in Japan.</title>
        <authorList>
            <person name="Nakao R."/>
            <person name="Masuzawa T."/>
        </authorList>
    </citation>
    <scope>NUCLEOTIDE SEQUENCE [LARGE SCALE GENOMIC DNA]</scope>
    <source>
        <strain evidence="2 3">YH101</strain>
    </source>
</reference>
<evidence type="ECO:0000256" key="1">
    <source>
        <dbReference type="SAM" id="SignalP"/>
    </source>
</evidence>
<keyword evidence="1" id="KW-0732">Signal</keyword>
<accession>A0A2P2E5C6</accession>
<dbReference type="RefSeq" id="WP_108978458.1">
    <property type="nucleotide sequence ID" value="NZ_BFBB01000010.1"/>
</dbReference>